<keyword evidence="2" id="KW-0456">Lyase</keyword>
<dbReference type="EMBL" id="JAAVJI010000006">
    <property type="protein sequence ID" value="NJP01710.1"/>
    <property type="molecule type" value="Genomic_DNA"/>
</dbReference>
<dbReference type="Proteomes" id="UP000746535">
    <property type="component" value="Unassembled WGS sequence"/>
</dbReference>
<dbReference type="RefSeq" id="WP_168084283.1">
    <property type="nucleotide sequence ID" value="NZ_JAAVJI010000006.1"/>
</dbReference>
<proteinExistence type="predicted"/>
<accession>A0ABX0YE75</accession>
<evidence type="ECO:0000313" key="2">
    <source>
        <dbReference type="EMBL" id="NJP01710.1"/>
    </source>
</evidence>
<comment type="caution">
    <text evidence="2">The sequence shown here is derived from an EMBL/GenBank/DDBJ whole genome shotgun (WGS) entry which is preliminary data.</text>
</comment>
<dbReference type="Gene3D" id="2.60.120.200">
    <property type="match status" value="1"/>
</dbReference>
<evidence type="ECO:0000313" key="3">
    <source>
        <dbReference type="Proteomes" id="UP000746535"/>
    </source>
</evidence>
<dbReference type="Pfam" id="PF08787">
    <property type="entry name" value="Alginate_lyase2"/>
    <property type="match status" value="1"/>
</dbReference>
<protein>
    <submittedName>
        <fullName evidence="2">Polysaccharide lyase family 7 protein</fullName>
    </submittedName>
</protein>
<organism evidence="2 3">
    <name type="scientific">Pseudomonas quercus</name>
    <dbReference type="NCBI Taxonomy" id="2722792"/>
    <lineage>
        <taxon>Bacteria</taxon>
        <taxon>Pseudomonadati</taxon>
        <taxon>Pseudomonadota</taxon>
        <taxon>Gammaproteobacteria</taxon>
        <taxon>Pseudomonadales</taxon>
        <taxon>Pseudomonadaceae</taxon>
        <taxon>Pseudomonas</taxon>
    </lineage>
</organism>
<keyword evidence="3" id="KW-1185">Reference proteome</keyword>
<dbReference type="InterPro" id="IPR014895">
    <property type="entry name" value="Alginate_lyase_2"/>
</dbReference>
<dbReference type="InterPro" id="IPR013320">
    <property type="entry name" value="ConA-like_dom_sf"/>
</dbReference>
<feature type="domain" description="Alginate lyase 2" evidence="1">
    <location>
        <begin position="4"/>
        <end position="214"/>
    </location>
</feature>
<dbReference type="SUPFAM" id="SSF49899">
    <property type="entry name" value="Concanavalin A-like lectins/glucanases"/>
    <property type="match status" value="1"/>
</dbReference>
<reference evidence="2 3" key="1">
    <citation type="submission" date="2020-03" db="EMBL/GenBank/DDBJ databases">
        <authorList>
            <person name="Wang L."/>
            <person name="He N."/>
            <person name="Li Y."/>
            <person name="Fang Y."/>
            <person name="Zhang F."/>
        </authorList>
    </citation>
    <scope>NUCLEOTIDE SEQUENCE [LARGE SCALE GENOMIC DNA]</scope>
    <source>
        <strain evidence="3">hsmgli-8</strain>
    </source>
</reference>
<evidence type="ECO:0000259" key="1">
    <source>
        <dbReference type="Pfam" id="PF08787"/>
    </source>
</evidence>
<dbReference type="GO" id="GO:0016829">
    <property type="term" value="F:lyase activity"/>
    <property type="evidence" value="ECO:0007669"/>
    <property type="project" value="UniProtKB-KW"/>
</dbReference>
<name>A0ABX0YE75_9PSED</name>
<gene>
    <name evidence="2" type="ORF">HBH25_12725</name>
</gene>
<sequence length="230" mass="25567">MPRIDLTRYDLTTPEVHPDPDRDTAWTLPGHEWEKVRAFVECGENEMLLRAPTTGATTESVKRTRCELKGKPFSLHSKRRFCARITAQVTKVNWKGSFVLIQAHCHDGNDPTFKGFIETTDKKTAVFKGGLRTGDSTASPPKTMIHDNLLLSEPFTATIVLGPASAIAVTMSQGDSSKTLTGKLSNTRAHRAHVFHMGIYNQVDKGAAEEPEDDGTHLKVLELQEWVEEL</sequence>